<feature type="transmembrane region" description="Helical" evidence="1">
    <location>
        <begin position="7"/>
        <end position="25"/>
    </location>
</feature>
<dbReference type="RefSeq" id="WP_097159076.1">
    <property type="nucleotide sequence ID" value="NZ_JBEPMQ010000004.1"/>
</dbReference>
<evidence type="ECO:0000313" key="3">
    <source>
        <dbReference type="Proteomes" id="UP000219546"/>
    </source>
</evidence>
<dbReference type="AlphaFoldDB" id="A0A285CVE0"/>
<evidence type="ECO:0000313" key="2">
    <source>
        <dbReference type="EMBL" id="SNX71530.1"/>
    </source>
</evidence>
<dbReference type="EMBL" id="OAOP01000005">
    <property type="protein sequence ID" value="SNX71530.1"/>
    <property type="molecule type" value="Genomic_DNA"/>
</dbReference>
<accession>A0A285CVE0</accession>
<keyword evidence="3" id="KW-1185">Reference proteome</keyword>
<keyword evidence="1" id="KW-0472">Membrane</keyword>
<evidence type="ECO:0000256" key="1">
    <source>
        <dbReference type="SAM" id="Phobius"/>
    </source>
</evidence>
<feature type="transmembrane region" description="Helical" evidence="1">
    <location>
        <begin position="31"/>
        <end position="50"/>
    </location>
</feature>
<gene>
    <name evidence="2" type="ORF">SAMN05877753_105282</name>
</gene>
<dbReference type="Proteomes" id="UP000219546">
    <property type="component" value="Unassembled WGS sequence"/>
</dbReference>
<reference evidence="2 3" key="1">
    <citation type="submission" date="2017-08" db="EMBL/GenBank/DDBJ databases">
        <authorList>
            <person name="de Groot N.N."/>
        </authorList>
    </citation>
    <scope>NUCLEOTIDE SEQUENCE [LARGE SCALE GENOMIC DNA]</scope>
    <source>
        <strain evidence="2 3">JC228</strain>
    </source>
</reference>
<name>A0A285CVE0_9BACI</name>
<keyword evidence="1" id="KW-0812">Transmembrane</keyword>
<proteinExistence type="predicted"/>
<organism evidence="2 3">
    <name type="scientific">Bacillus oleivorans</name>
    <dbReference type="NCBI Taxonomy" id="1448271"/>
    <lineage>
        <taxon>Bacteria</taxon>
        <taxon>Bacillati</taxon>
        <taxon>Bacillota</taxon>
        <taxon>Bacilli</taxon>
        <taxon>Bacillales</taxon>
        <taxon>Bacillaceae</taxon>
        <taxon>Bacillus</taxon>
    </lineage>
</organism>
<protein>
    <submittedName>
        <fullName evidence="2">Uncharacterized protein</fullName>
    </submittedName>
</protein>
<sequence length="374" mass="42940">MEIIIQMAISAIGLILLVFLLPVPWSLFGKGVIWFASILLGGLFIISWEIQPRLQTILLHIGLLLTMCALIIKWWGEHFYKKTIQQKKQVSHSPRPLFSYQKQIEKAKLAKPADIVEPAVLSSLNVFDGQLVIHAEEQNESAVNKASGSVTEEELQFLLPEIHNKHEFPSFSQDQSLIEDEPGYLLDDWIISDDKNISSVNVYEKEPAVEIEQENAELEAVWNVISFDKKRKEREKPAPVLTDLAEIELDIDVNTGTDNLVQKNDIEWPPFNEIDNLIETEPMFNEEIERIALHLPSSLEDIQMEPAEELEDEDLESPYTGRSILLNDGISNLYKERAESVKRQKTKEENRQPLLQNEKQFLKELTNRFRASSE</sequence>
<feature type="transmembrane region" description="Helical" evidence="1">
    <location>
        <begin position="57"/>
        <end position="76"/>
    </location>
</feature>
<keyword evidence="1" id="KW-1133">Transmembrane helix</keyword>